<dbReference type="Pfam" id="PF00535">
    <property type="entry name" value="Glycos_transf_2"/>
    <property type="match status" value="1"/>
</dbReference>
<proteinExistence type="predicted"/>
<dbReference type="SUPFAM" id="SSF53448">
    <property type="entry name" value="Nucleotide-diphospho-sugar transferases"/>
    <property type="match status" value="1"/>
</dbReference>
<evidence type="ECO:0000313" key="2">
    <source>
        <dbReference type="EMBL" id="ACF12828.1"/>
    </source>
</evidence>
<dbReference type="InterPro" id="IPR029044">
    <property type="entry name" value="Nucleotide-diphossugar_trans"/>
</dbReference>
<reference evidence="2 3" key="1">
    <citation type="submission" date="2008-06" db="EMBL/GenBank/DDBJ databases">
        <title>Complete sequence of Chloroherpeton thalassium ATCC 35110.</title>
        <authorList>
            <consortium name="US DOE Joint Genome Institute"/>
            <person name="Lucas S."/>
            <person name="Copeland A."/>
            <person name="Lapidus A."/>
            <person name="Glavina del Rio T."/>
            <person name="Dalin E."/>
            <person name="Tice H."/>
            <person name="Bruce D."/>
            <person name="Goodwin L."/>
            <person name="Pitluck S."/>
            <person name="Schmutz J."/>
            <person name="Larimer F."/>
            <person name="Land M."/>
            <person name="Hauser L."/>
            <person name="Kyrpides N."/>
            <person name="Mikhailova N."/>
            <person name="Liu Z."/>
            <person name="Li T."/>
            <person name="Zhao F."/>
            <person name="Overmann J."/>
            <person name="Bryant D.A."/>
            <person name="Richardson P."/>
        </authorList>
    </citation>
    <scope>NUCLEOTIDE SEQUENCE [LARGE SCALE GENOMIC DNA]</scope>
    <source>
        <strain evidence="3">ATCC 35110 / GB-78</strain>
    </source>
</reference>
<keyword evidence="3" id="KW-1185">Reference proteome</keyword>
<keyword evidence="2" id="KW-0808">Transferase</keyword>
<dbReference type="eggNOG" id="COG1216">
    <property type="taxonomic scope" value="Bacteria"/>
</dbReference>
<dbReference type="HOGENOM" id="CLU_033536_7_4_10"/>
<dbReference type="CAZy" id="GT2">
    <property type="family name" value="Glycosyltransferase Family 2"/>
</dbReference>
<dbReference type="InterPro" id="IPR001173">
    <property type="entry name" value="Glyco_trans_2-like"/>
</dbReference>
<gene>
    <name evidence="2" type="ordered locus">Ctha_0357</name>
</gene>
<organism evidence="2 3">
    <name type="scientific">Chloroherpeton thalassium (strain ATCC 35110 / GB-78)</name>
    <dbReference type="NCBI Taxonomy" id="517418"/>
    <lineage>
        <taxon>Bacteria</taxon>
        <taxon>Pseudomonadati</taxon>
        <taxon>Chlorobiota</taxon>
        <taxon>Chlorobiia</taxon>
        <taxon>Chlorobiales</taxon>
        <taxon>Chloroherpetonaceae</taxon>
        <taxon>Chloroherpeton</taxon>
    </lineage>
</organism>
<protein>
    <submittedName>
        <fullName evidence="2">Glycosyl transferase family 2</fullName>
    </submittedName>
</protein>
<sequence>MGESIRLMLHSESEPPIKSLKESDAIAESLFAVVPCYNVENTLPFFLHRLSEQFPLKQTFFINDGSTDKTADVLKKKFAQVHHHESNCGKGKSLKHGYGKALQAGATWVFTIDSDLQHSPSDIPKFLEVASQHDIVIGSRRQAFCWSNPVMPLPRKISNRITSGILSKLCDQPILDSQCGFRFIKRDCLERVLPKCRENGFMFETEFLLHAANEGFSISFVDIEVVYGTAKSHMRYVIDTLNFIKLAVRFGHKKLLGKSLRKPR</sequence>
<dbReference type="Proteomes" id="UP000001208">
    <property type="component" value="Chromosome"/>
</dbReference>
<dbReference type="RefSeq" id="WP_012498912.1">
    <property type="nucleotide sequence ID" value="NC_011026.1"/>
</dbReference>
<dbReference type="PANTHER" id="PTHR48090:SF7">
    <property type="entry name" value="RFBJ PROTEIN"/>
    <property type="match status" value="1"/>
</dbReference>
<accession>B3QU30</accession>
<evidence type="ECO:0000313" key="3">
    <source>
        <dbReference type="Proteomes" id="UP000001208"/>
    </source>
</evidence>
<dbReference type="GO" id="GO:0016740">
    <property type="term" value="F:transferase activity"/>
    <property type="evidence" value="ECO:0007669"/>
    <property type="project" value="UniProtKB-KW"/>
</dbReference>
<dbReference type="InterPro" id="IPR050256">
    <property type="entry name" value="Glycosyltransferase_2"/>
</dbReference>
<dbReference type="OrthoDB" id="9810303at2"/>
<dbReference type="EMBL" id="CP001100">
    <property type="protein sequence ID" value="ACF12828.1"/>
    <property type="molecule type" value="Genomic_DNA"/>
</dbReference>
<evidence type="ECO:0000259" key="1">
    <source>
        <dbReference type="Pfam" id="PF00535"/>
    </source>
</evidence>
<dbReference type="Gene3D" id="3.90.550.10">
    <property type="entry name" value="Spore Coat Polysaccharide Biosynthesis Protein SpsA, Chain A"/>
    <property type="match status" value="1"/>
</dbReference>
<dbReference type="PANTHER" id="PTHR48090">
    <property type="entry name" value="UNDECAPRENYL-PHOSPHATE 4-DEOXY-4-FORMAMIDO-L-ARABINOSE TRANSFERASE-RELATED"/>
    <property type="match status" value="1"/>
</dbReference>
<dbReference type="KEGG" id="cts:Ctha_0357"/>
<dbReference type="STRING" id="517418.Ctha_0357"/>
<dbReference type="AlphaFoldDB" id="B3QU30"/>
<feature type="domain" description="Glycosyltransferase 2-like" evidence="1">
    <location>
        <begin position="33"/>
        <end position="192"/>
    </location>
</feature>
<dbReference type="CDD" id="cd04179">
    <property type="entry name" value="DPM_DPG-synthase_like"/>
    <property type="match status" value="1"/>
</dbReference>
<name>B3QU30_CHLT3</name>